<reference evidence="2 3" key="1">
    <citation type="journal article" date="2016" name="Nat. Commun.">
        <title>Thousands of microbial genomes shed light on interconnected biogeochemical processes in an aquifer system.</title>
        <authorList>
            <person name="Anantharaman K."/>
            <person name="Brown C.T."/>
            <person name="Hug L.A."/>
            <person name="Sharon I."/>
            <person name="Castelle C.J."/>
            <person name="Probst A.J."/>
            <person name="Thomas B.C."/>
            <person name="Singh A."/>
            <person name="Wilkins M.J."/>
            <person name="Karaoz U."/>
            <person name="Brodie E.L."/>
            <person name="Williams K.H."/>
            <person name="Hubbard S.S."/>
            <person name="Banfield J.F."/>
        </authorList>
    </citation>
    <scope>NUCLEOTIDE SEQUENCE [LARGE SCALE GENOMIC DNA]</scope>
</reference>
<evidence type="ECO:0000313" key="2">
    <source>
        <dbReference type="EMBL" id="OGG53421.1"/>
    </source>
</evidence>
<dbReference type="STRING" id="1798480.A2851_05615"/>
<organism evidence="2 3">
    <name type="scientific">Candidatus Kaiserbacteria bacterium RIFCSPHIGHO2_01_FULL_53_29</name>
    <dbReference type="NCBI Taxonomy" id="1798480"/>
    <lineage>
        <taxon>Bacteria</taxon>
        <taxon>Candidatus Kaiseribacteriota</taxon>
    </lineage>
</organism>
<accession>A0A1F6CWJ3</accession>
<feature type="chain" id="PRO_5009523590" evidence="1">
    <location>
        <begin position="26"/>
        <end position="674"/>
    </location>
</feature>
<sequence>MLRFSRISIGACAAICSIFAASASAWTGPSASPPSGNVAAPINVSSTYQEKAGILGANGILDTGSLTLFGSNRYLSFNSNADSSGYGLRDNSGTLEFKNSGGSWANLNTVIQNYLTLNNYQSGGGWTPPSGITIEGLAGRNYFRDTEGAANLRVGAAWGTPGIYAESGNVVVGAASGHIYLGQPGGPATMHLYGSTVYDTGNYLHLGAANVYSDGTFYSPTICLAGDCKSSWPGGSGFTGSGSTNYVPLWTGGTSLGNSPLSASGSNVSAAGDIYAAGRVDACAGGSCSHLRYAGSSNYLRGNTYFNGVLYDESNTGYYLNPDGTSITNDFRANIFYDNNNTGYYADPAATSNFNALYVGGQPVCQQNGTNCPAAGAPSWANITGKPGNLTYWDTWYGSSYLGSNGDLYMGWNGAWLSQRVNQTVTTNSQPQFGRVYDDDTNYYIDLNSVSYMNDIRPNIIYDRNNTGYFVNPDGHSNLERVDFSYGYDRNNTGYYIDLDNRTNLLNLTANGDIRSPIFYDQNDTSYYLDPSYVSYLNDIRPNIIYDRNNTGYRLDPDGTSMTNDFRANIFYDNNNTGYYLNPDSTSNLYTLYTNDTYIGARGLWASQLGRLGGQFWGSGQGDGASLCPSGSVAVGAYPTWQTEIICEYIDSDQECSNHYTVNGVNTLCQWINT</sequence>
<keyword evidence="1" id="KW-0732">Signal</keyword>
<dbReference type="EMBL" id="MFKT01000012">
    <property type="protein sequence ID" value="OGG53421.1"/>
    <property type="molecule type" value="Genomic_DNA"/>
</dbReference>
<gene>
    <name evidence="2" type="ORF">A2851_05615</name>
</gene>
<evidence type="ECO:0000313" key="3">
    <source>
        <dbReference type="Proteomes" id="UP000176863"/>
    </source>
</evidence>
<dbReference type="Proteomes" id="UP000176863">
    <property type="component" value="Unassembled WGS sequence"/>
</dbReference>
<evidence type="ECO:0000256" key="1">
    <source>
        <dbReference type="SAM" id="SignalP"/>
    </source>
</evidence>
<comment type="caution">
    <text evidence="2">The sequence shown here is derived from an EMBL/GenBank/DDBJ whole genome shotgun (WGS) entry which is preliminary data.</text>
</comment>
<dbReference type="AlphaFoldDB" id="A0A1F6CWJ3"/>
<proteinExistence type="predicted"/>
<feature type="signal peptide" evidence="1">
    <location>
        <begin position="1"/>
        <end position="25"/>
    </location>
</feature>
<protein>
    <submittedName>
        <fullName evidence="2">Uncharacterized protein</fullName>
    </submittedName>
</protein>
<name>A0A1F6CWJ3_9BACT</name>